<dbReference type="NCBIfam" id="TIGR00296">
    <property type="entry name" value="TIGR00296 family protein"/>
    <property type="match status" value="1"/>
</dbReference>
<organism evidence="4 5">
    <name type="scientific">Fluviicoccus keumensis</name>
    <dbReference type="NCBI Taxonomy" id="1435465"/>
    <lineage>
        <taxon>Bacteria</taxon>
        <taxon>Pseudomonadati</taxon>
        <taxon>Pseudomonadota</taxon>
        <taxon>Gammaproteobacteria</taxon>
        <taxon>Moraxellales</taxon>
        <taxon>Moraxellaceae</taxon>
        <taxon>Fluviicoccus</taxon>
    </lineage>
</organism>
<evidence type="ECO:0000256" key="2">
    <source>
        <dbReference type="HAMAP-Rule" id="MF_00055"/>
    </source>
</evidence>
<dbReference type="InterPro" id="IPR023473">
    <property type="entry name" value="AMMECR1"/>
</dbReference>
<proteinExistence type="inferred from homology"/>
<dbReference type="Gene3D" id="3.30.1490.150">
    <property type="entry name" value="Hypothetical protein ph0010, domain 2"/>
    <property type="match status" value="1"/>
</dbReference>
<dbReference type="PANTHER" id="PTHR11060">
    <property type="entry name" value="PROTEIN MEMO1"/>
    <property type="match status" value="1"/>
</dbReference>
<keyword evidence="5" id="KW-1185">Reference proteome</keyword>
<dbReference type="RefSeq" id="WP_130411067.1">
    <property type="nucleotide sequence ID" value="NZ_SHKX01000010.1"/>
</dbReference>
<dbReference type="InterPro" id="IPR027623">
    <property type="entry name" value="AmmeMemoSam_A"/>
</dbReference>
<dbReference type="OrthoDB" id="9782820at2"/>
<dbReference type="Gene3D" id="3.30.700.20">
    <property type="entry name" value="Hypothetical protein ph0010, domain 1"/>
    <property type="match status" value="1"/>
</dbReference>
<dbReference type="SUPFAM" id="SSF143447">
    <property type="entry name" value="AMMECR1-like"/>
    <property type="match status" value="1"/>
</dbReference>
<comment type="similarity">
    <text evidence="1 2">Belongs to the MEMO1 family.</text>
</comment>
<evidence type="ECO:0000259" key="3">
    <source>
        <dbReference type="PROSITE" id="PS51112"/>
    </source>
</evidence>
<dbReference type="EMBL" id="SHKX01000010">
    <property type="protein sequence ID" value="RZU47856.1"/>
    <property type="molecule type" value="Genomic_DNA"/>
</dbReference>
<dbReference type="InterPro" id="IPR036071">
    <property type="entry name" value="AMMECR1_dom_sf"/>
</dbReference>
<dbReference type="CDD" id="cd07361">
    <property type="entry name" value="MEMO_like"/>
    <property type="match status" value="1"/>
</dbReference>
<dbReference type="NCBIfam" id="TIGR04335">
    <property type="entry name" value="AmmeMemoSam_A"/>
    <property type="match status" value="1"/>
</dbReference>
<dbReference type="InterPro" id="IPR002733">
    <property type="entry name" value="AMMECR1_domain"/>
</dbReference>
<dbReference type="Gene3D" id="3.40.830.10">
    <property type="entry name" value="LigB-like"/>
    <property type="match status" value="1"/>
</dbReference>
<dbReference type="PANTHER" id="PTHR11060:SF0">
    <property type="entry name" value="PROTEIN MEMO1"/>
    <property type="match status" value="1"/>
</dbReference>
<accession>A0A4V2G699</accession>
<sequence>MLRIREPAVAGRFYPADPAELRAALQACFERAGPVRPGAPCPRALIVPHAGYAYSGVAAATAFATLREHRALIWRVVLLGPSHQTAFKGLALSRAESYRTPLGDIHLDTSSTRRLQTLPGVHLLEAAHLYEHSLEVQLPFLQTVLGEFTLLPIVVGDADPAEVAAVLDAFGDDEGTLFVISSDLSHYLDDAAAKILDRLTCDAVEQLDAAAIGDRQACGRIAVKGLLLHAERRHWKPVTLALCNSGDSSGDHDRVVGYGAWAFYPETSKPDRLSTSDRDTLKSIAWASIRQGLDGGGPLLVRPEVYPPRLSANGAVFVTLLKDGDLRGCIGSLEARRPLVEDVSHHAWDAAFNDTRFAPLQPQELEGLTMQISMLVPPEVLEVHSEEDLVNRLRPGIDGLILEEGHRRATYLPSVWSQIPDPVRFVRYLKRKGGWPERYWSPDLRVWRYEVEEF</sequence>
<name>A0A4V2G699_9GAMM</name>
<protein>
    <recommendedName>
        <fullName evidence="2">MEMO1 family protein EV700_0823</fullName>
    </recommendedName>
</protein>
<gene>
    <name evidence="4" type="ORF">EV700_0823</name>
</gene>
<dbReference type="Pfam" id="PF01875">
    <property type="entry name" value="Memo"/>
    <property type="match status" value="1"/>
</dbReference>
<dbReference type="HAMAP" id="MF_00055">
    <property type="entry name" value="MEMO1"/>
    <property type="match status" value="1"/>
</dbReference>
<reference evidence="4 5" key="1">
    <citation type="submission" date="2019-02" db="EMBL/GenBank/DDBJ databases">
        <title>Genomic Encyclopedia of Type Strains, Phase IV (KMG-IV): sequencing the most valuable type-strain genomes for metagenomic binning, comparative biology and taxonomic classification.</title>
        <authorList>
            <person name="Goeker M."/>
        </authorList>
    </citation>
    <scope>NUCLEOTIDE SEQUENCE [LARGE SCALE GENOMIC DNA]</scope>
    <source>
        <strain evidence="4 5">DSM 105135</strain>
    </source>
</reference>
<dbReference type="InterPro" id="IPR002737">
    <property type="entry name" value="MEMO1_fam"/>
</dbReference>
<evidence type="ECO:0000313" key="4">
    <source>
        <dbReference type="EMBL" id="RZU47856.1"/>
    </source>
</evidence>
<evidence type="ECO:0000313" key="5">
    <source>
        <dbReference type="Proteomes" id="UP000292423"/>
    </source>
</evidence>
<comment type="caution">
    <text evidence="4">The sequence shown here is derived from an EMBL/GenBank/DDBJ whole genome shotgun (WGS) entry which is preliminary data.</text>
</comment>
<dbReference type="Pfam" id="PF01871">
    <property type="entry name" value="AMMECR1"/>
    <property type="match status" value="1"/>
</dbReference>
<evidence type="ECO:0000256" key="1">
    <source>
        <dbReference type="ARBA" id="ARBA00006315"/>
    </source>
</evidence>
<dbReference type="AlphaFoldDB" id="A0A4V2G699"/>
<dbReference type="PROSITE" id="PS51112">
    <property type="entry name" value="AMMECR1"/>
    <property type="match status" value="1"/>
</dbReference>
<dbReference type="NCBIfam" id="TIGR04336">
    <property type="entry name" value="AmmeMemoSam_B"/>
    <property type="match status" value="1"/>
</dbReference>
<dbReference type="Proteomes" id="UP000292423">
    <property type="component" value="Unassembled WGS sequence"/>
</dbReference>
<feature type="domain" description="AMMECR1" evidence="3">
    <location>
        <begin position="276"/>
        <end position="454"/>
    </location>
</feature>
<dbReference type="InterPro" id="IPR027485">
    <property type="entry name" value="AMMECR1_N"/>
</dbReference>